<reference evidence="1 2" key="1">
    <citation type="submission" date="2007-03" db="EMBL/GenBank/DDBJ databases">
        <title>Complete sequence of Desulfotomaculum reducens MI-1.</title>
        <authorList>
            <consortium name="US DOE Joint Genome Institute"/>
            <person name="Copeland A."/>
            <person name="Lucas S."/>
            <person name="Lapidus A."/>
            <person name="Barry K."/>
            <person name="Detter J.C."/>
            <person name="Glavina del Rio T."/>
            <person name="Hammon N."/>
            <person name="Israni S."/>
            <person name="Dalin E."/>
            <person name="Tice H."/>
            <person name="Pitluck S."/>
            <person name="Sims D."/>
            <person name="Brettin T."/>
            <person name="Bruce D."/>
            <person name="Han C."/>
            <person name="Tapia R."/>
            <person name="Schmutz J."/>
            <person name="Larimer F."/>
            <person name="Land M."/>
            <person name="Hauser L."/>
            <person name="Kyrpides N."/>
            <person name="Kim E."/>
            <person name="Tebo B.M."/>
            <person name="Richardson P."/>
        </authorList>
    </citation>
    <scope>NUCLEOTIDE SEQUENCE [LARGE SCALE GENOMIC DNA]</scope>
    <source>
        <strain evidence="1 2">MI-1</strain>
    </source>
</reference>
<dbReference type="EMBL" id="CP000612">
    <property type="protein sequence ID" value="ABO49961.1"/>
    <property type="molecule type" value="Genomic_DNA"/>
</dbReference>
<dbReference type="RefSeq" id="WP_011877780.1">
    <property type="nucleotide sequence ID" value="NC_009253.1"/>
</dbReference>
<name>A4J4F8_DESRM</name>
<protein>
    <submittedName>
        <fullName evidence="1">Uncharacterized protein</fullName>
    </submittedName>
</protein>
<proteinExistence type="predicted"/>
<accession>A4J4F8</accession>
<dbReference type="Proteomes" id="UP000001556">
    <property type="component" value="Chromosome"/>
</dbReference>
<dbReference type="HOGENOM" id="CLU_1803029_0_0_9"/>
<dbReference type="AlphaFoldDB" id="A4J4F8"/>
<evidence type="ECO:0000313" key="1">
    <source>
        <dbReference type="EMBL" id="ABO49961.1"/>
    </source>
</evidence>
<dbReference type="KEGG" id="drm:Dred_1431"/>
<sequence>MKGIAFKLLVGSMILALVGLVFSIVITKLYVEKGIVKLEPVVKQESMVSNLRVDSGVASQDQNWFRVSSTIKNTSKTPVSVIDVQLSINGGGNIFDQRYVTLSQVIEPGKSITFDNTFDYPYEKEIPQDLEVSANIVNVKVPSKVTYTMDPVVFN</sequence>
<evidence type="ECO:0000313" key="2">
    <source>
        <dbReference type="Proteomes" id="UP000001556"/>
    </source>
</evidence>
<dbReference type="OrthoDB" id="1786908at2"/>
<gene>
    <name evidence="1" type="ordered locus">Dred_1431</name>
</gene>
<keyword evidence="2" id="KW-1185">Reference proteome</keyword>
<organism evidence="1 2">
    <name type="scientific">Desulforamulus reducens (strain ATCC BAA-1160 / DSM 100696 / MI-1)</name>
    <name type="common">Desulfotomaculum reducens</name>
    <dbReference type="NCBI Taxonomy" id="349161"/>
    <lineage>
        <taxon>Bacteria</taxon>
        <taxon>Bacillati</taxon>
        <taxon>Bacillota</taxon>
        <taxon>Clostridia</taxon>
        <taxon>Eubacteriales</taxon>
        <taxon>Peptococcaceae</taxon>
        <taxon>Desulforamulus</taxon>
    </lineage>
</organism>